<comment type="caution">
    <text evidence="1">The sequence shown here is derived from an EMBL/GenBank/DDBJ whole genome shotgun (WGS) entry which is preliminary data.</text>
</comment>
<protein>
    <submittedName>
        <fullName evidence="1">Uncharacterized protein</fullName>
    </submittedName>
</protein>
<dbReference type="Proteomes" id="UP000243217">
    <property type="component" value="Unassembled WGS sequence"/>
</dbReference>
<dbReference type="PANTHER" id="PTHR46586">
    <property type="entry name" value="ANKYRIN REPEAT-CONTAINING PROTEIN"/>
    <property type="match status" value="1"/>
</dbReference>
<dbReference type="OrthoDB" id="70387at2759"/>
<reference evidence="1 2" key="1">
    <citation type="journal article" date="2014" name="Genome Biol. Evol.">
        <title>The secreted proteins of Achlya hypogyna and Thraustotheca clavata identify the ancestral oomycete secretome and reveal gene acquisitions by horizontal gene transfer.</title>
        <authorList>
            <person name="Misner I."/>
            <person name="Blouin N."/>
            <person name="Leonard G."/>
            <person name="Richards T.A."/>
            <person name="Lane C.E."/>
        </authorList>
    </citation>
    <scope>NUCLEOTIDE SEQUENCE [LARGE SCALE GENOMIC DNA]</scope>
    <source>
        <strain evidence="1 2">ATCC 34112</strain>
    </source>
</reference>
<dbReference type="SUPFAM" id="SSF140860">
    <property type="entry name" value="Pseudo ankyrin repeat-like"/>
    <property type="match status" value="1"/>
</dbReference>
<dbReference type="InterPro" id="IPR052050">
    <property type="entry name" value="SecEffector_AnkRepeat"/>
</dbReference>
<dbReference type="AlphaFoldDB" id="A0A1V9YNC3"/>
<accession>A0A1V9YNC3</accession>
<evidence type="ECO:0000313" key="2">
    <source>
        <dbReference type="Proteomes" id="UP000243217"/>
    </source>
</evidence>
<organism evidence="1 2">
    <name type="scientific">Thraustotheca clavata</name>
    <dbReference type="NCBI Taxonomy" id="74557"/>
    <lineage>
        <taxon>Eukaryota</taxon>
        <taxon>Sar</taxon>
        <taxon>Stramenopiles</taxon>
        <taxon>Oomycota</taxon>
        <taxon>Saprolegniomycetes</taxon>
        <taxon>Saprolegniales</taxon>
        <taxon>Achlyaceae</taxon>
        <taxon>Thraustotheca</taxon>
    </lineage>
</organism>
<evidence type="ECO:0000313" key="1">
    <source>
        <dbReference type="EMBL" id="OQR87207.1"/>
    </source>
</evidence>
<dbReference type="PANTHER" id="PTHR46586:SF3">
    <property type="entry name" value="ANKYRIN REPEAT-CONTAINING PROTEIN"/>
    <property type="match status" value="1"/>
</dbReference>
<sequence length="195" mass="22605">MVAIEVAFASQQIEIVSFLLVEKCDNFNYKYATRNDGNVWGIILFVIRRDNVDLYLIQFFDGKYDHILSHTYCNWVIMGVHHTYMNSLAMKFHIISYTYDGAEFTIKAMDLAASYGKFNIVKFLHKEGCTVQAMDKTAANNHLNVVEFLHANRTEGCTQKALLHAIHHQYTEMIKLLVSKSPRYYYVWCIGHCSL</sequence>
<dbReference type="EMBL" id="JNBS01003436">
    <property type="protein sequence ID" value="OQR87207.1"/>
    <property type="molecule type" value="Genomic_DNA"/>
</dbReference>
<dbReference type="STRING" id="74557.A0A1V9YNC3"/>
<proteinExistence type="predicted"/>
<keyword evidence="2" id="KW-1185">Reference proteome</keyword>
<dbReference type="Gene3D" id="1.25.40.20">
    <property type="entry name" value="Ankyrin repeat-containing domain"/>
    <property type="match status" value="1"/>
</dbReference>
<dbReference type="InterPro" id="IPR036770">
    <property type="entry name" value="Ankyrin_rpt-contain_sf"/>
</dbReference>
<gene>
    <name evidence="1" type="ORF">THRCLA_22926</name>
</gene>
<name>A0A1V9YNC3_9STRA</name>